<dbReference type="OrthoDB" id="444669at2759"/>
<evidence type="ECO:0000313" key="1">
    <source>
        <dbReference type="EMBL" id="CAE7500026.1"/>
    </source>
</evidence>
<dbReference type="InterPro" id="IPR029071">
    <property type="entry name" value="Ubiquitin-like_domsf"/>
</dbReference>
<organism evidence="1 2">
    <name type="scientific">Symbiodinium necroappetens</name>
    <dbReference type="NCBI Taxonomy" id="1628268"/>
    <lineage>
        <taxon>Eukaryota</taxon>
        <taxon>Sar</taxon>
        <taxon>Alveolata</taxon>
        <taxon>Dinophyceae</taxon>
        <taxon>Suessiales</taxon>
        <taxon>Symbiodiniaceae</taxon>
        <taxon>Symbiodinium</taxon>
    </lineage>
</organism>
<dbReference type="EMBL" id="CAJNJA010022803">
    <property type="protein sequence ID" value="CAE7500026.1"/>
    <property type="molecule type" value="Genomic_DNA"/>
</dbReference>
<sequence length="130" mass="14411">MLHIWKASGEELAAVKLEDFREVRDLKRHLQGLCGLPRFRQRLVSKSLGILEDDDTLDSPMDLQLVLLDFASASQEQVDSVISAAKAGHVTLGLRFVLFLSCRCKKRGVFEAAAEVVLIAPDPETPNLKP</sequence>
<dbReference type="AlphaFoldDB" id="A0A812T0K3"/>
<dbReference type="SUPFAM" id="SSF54236">
    <property type="entry name" value="Ubiquitin-like"/>
    <property type="match status" value="1"/>
</dbReference>
<name>A0A812T0K3_9DINO</name>
<accession>A0A812T0K3</accession>
<evidence type="ECO:0000313" key="2">
    <source>
        <dbReference type="Proteomes" id="UP000601435"/>
    </source>
</evidence>
<gene>
    <name evidence="1" type="primary">mask</name>
    <name evidence="1" type="ORF">SNEC2469_LOCUS14234</name>
</gene>
<keyword evidence="2" id="KW-1185">Reference proteome</keyword>
<protein>
    <submittedName>
        <fullName evidence="1">Mask protein</fullName>
    </submittedName>
</protein>
<dbReference type="Proteomes" id="UP000601435">
    <property type="component" value="Unassembled WGS sequence"/>
</dbReference>
<proteinExistence type="predicted"/>
<reference evidence="1" key="1">
    <citation type="submission" date="2021-02" db="EMBL/GenBank/DDBJ databases">
        <authorList>
            <person name="Dougan E. K."/>
            <person name="Rhodes N."/>
            <person name="Thang M."/>
            <person name="Chan C."/>
        </authorList>
    </citation>
    <scope>NUCLEOTIDE SEQUENCE</scope>
</reference>
<comment type="caution">
    <text evidence="1">The sequence shown here is derived from an EMBL/GenBank/DDBJ whole genome shotgun (WGS) entry which is preliminary data.</text>
</comment>
<dbReference type="CDD" id="cd17039">
    <property type="entry name" value="Ubl_ubiquitin_like"/>
    <property type="match status" value="1"/>
</dbReference>